<dbReference type="Pfam" id="PF26076">
    <property type="entry name" value="WHD_DDX60"/>
    <property type="match status" value="1"/>
</dbReference>
<dbReference type="InterPro" id="IPR027417">
    <property type="entry name" value="P-loop_NTPase"/>
</dbReference>
<dbReference type="GO" id="GO:0003676">
    <property type="term" value="F:nucleic acid binding"/>
    <property type="evidence" value="ECO:0007669"/>
    <property type="project" value="InterPro"/>
</dbReference>
<dbReference type="Pfam" id="PF23002">
    <property type="entry name" value="PIN-like_DDX60"/>
    <property type="match status" value="1"/>
</dbReference>
<dbReference type="Proteomes" id="UP000076532">
    <property type="component" value="Unassembled WGS sequence"/>
</dbReference>
<dbReference type="InterPro" id="IPR055124">
    <property type="entry name" value="PIN-like_DDX60"/>
</dbReference>
<dbReference type="OrthoDB" id="2320933at2759"/>
<sequence length="1748" mass="196827">MDLENFETADSSNKPGKSKRAKYTTAEALRHLDEEWYTQANRRARWMDIIGDYAGSERFIIDGESLLQLVLDDHLLAIGRSNDPSFQILHAFHSLERILGDFSSRSAVYDVVFWTDNRHLTIKTGHPDQYLVASRSLARCLLFQHLSKLDIPVHTFEDITDPAWLDYQDRTKVCIYLHTMPMFVMLNDGGLQEQNSDMLSANRILGQRIFMFKLLAFGIAVATFAGVQFRDSKILSFVFESRADGTTAKISPNIKLALVSAAKALHAEERQPHRLVPDPAFTKNTSNWAHSRDHELAAVAKIYLASAPMETASKALLFLFLAHCLERALHLATIDPTLSSSIINNFLPAVFLAIESNALSSSAAFDIDGRLFITLVDFYIRNNAQSTEKLFGTLISARLAAIWSHLELEDQDFRTLIDCSPPVQETAPRPNRNSVFDEALSIIKVNVTDRNSDIGGPAPKFDFGQGVLFADTSHWHNSKAILPRHQGGEDSKPIDEKHRRVLLKSEQRFMTNLQRQAGTLTGVFGARLQQIAILPVGSRVSKAKVKAKAKPEKAEKLSSADKLRKKIQEQKELTRDDSTQSWWEEQMAVMKKMPPTAKQGHVDELFRNKRSWEPVIAVEINLYRLNLELEAWTREAKPQSPSVRDKYTLYAMRAIKAILDRRTITPTALKVISTVLVALGFEGYVDSLQEPCLSTMQEDRPLSFDFVKLVKSKTKVPIYDFMHITEDPAAWQLRLFGDFMDRSMDSQADRRVNFHPDAWQRDALDRIDDECSLLVVAPTSAGKTFISYYAMEKVLRNSDDGILVYVAPTKALVMQIAAEVYGRFRKDLKAGTCWAIHTRDYRIHNPQKCQILITVPEMLAIMLLSPPLARVWTPRIKRIVLDEIHSIGQQEGGAVWEQIILLAPCPIIGLSATVGSPEIFNEWLRSVQEAHGYQHKLINHPTRYSHLRKFYYILEKPAKQKFLGLDSHQPTGRLRFLHPISMLSFGARSMPPDLSLEASDTLSLYEALSKCQDRISVDLRDLHPKKFFVGTSFLTQKDILRYEAALKAILTPLIAADDAKDPNTALHSIIHHLEDPVLCDTPQKSLNHIPARGVFRSNLIHFLSDLHVTGDLPAILFSLDRSDCEIMAKDLLLALTTAEADWRKSDPEWIHKLQDWERWKLGAKERQRLASRAKKQKQDGDAAIYAGAQGGSWDSSFDPKDPSPQFSFTNAYSKTDLDADIAHLPWRTNIQPWALQCLRRGIAVHHAGMNKHYRGLVESLFRQGFVRVVIATGTLALGINAPTKTSVFCGDSPFLTALMYRQCAGRAGRRGFDLLGKVVFYGLPMDRVQRLVLSKIPALGGNFPLTSTLCLRLFNLLEGSENAPVAVKAIQSLLKLPRVSFISEVGQHQLLHHVRFSIEYLRRARLLDEDGRPMNLFGVAAHLFYHEPNNLALVALLRNGVLHKLCLQKSIIDCRRDFIILMAHLFGRKYLPRAYSTDENIKLIIKNSASIVILPPLPKVARDVLLAHDKEILQVFTGYVSTFVERYAHKLGGDTVLPLSCQEFSGDQALNTTFHQHLRSVAIPIVTRSAFVANSGHDEIYHSVSELVRASRSGLHLNESVIPSMAHITATPGDQGSDNFALNAYLLDFYTHGQKQALDTANGIRPGDLWYLLQDFTLTLMTIKNALEQLLLKAAQEATQVGQEVQPAVELDSECVSFDHTEIDDGDADEGGTEFKRPKGVKDNDWKVYEVVSGALKEFEEKFKAIWA</sequence>
<keyword evidence="9" id="KW-1185">Reference proteome</keyword>
<dbReference type="EMBL" id="KV417604">
    <property type="protein sequence ID" value="KZP15484.1"/>
    <property type="molecule type" value="Genomic_DNA"/>
</dbReference>
<evidence type="ECO:0000313" key="9">
    <source>
        <dbReference type="Proteomes" id="UP000076532"/>
    </source>
</evidence>
<evidence type="ECO:0000256" key="3">
    <source>
        <dbReference type="ARBA" id="ARBA00022806"/>
    </source>
</evidence>
<evidence type="ECO:0000313" key="8">
    <source>
        <dbReference type="EMBL" id="KZP15484.1"/>
    </source>
</evidence>
<dbReference type="SUPFAM" id="SSF52540">
    <property type="entry name" value="P-loop containing nucleoside triphosphate hydrolases"/>
    <property type="match status" value="1"/>
</dbReference>
<evidence type="ECO:0000256" key="5">
    <source>
        <dbReference type="SAM" id="MobiDB-lite"/>
    </source>
</evidence>
<dbReference type="SMART" id="SM00490">
    <property type="entry name" value="HELICc"/>
    <property type="match status" value="1"/>
</dbReference>
<organism evidence="8 9">
    <name type="scientific">Athelia psychrophila</name>
    <dbReference type="NCBI Taxonomy" id="1759441"/>
    <lineage>
        <taxon>Eukaryota</taxon>
        <taxon>Fungi</taxon>
        <taxon>Dikarya</taxon>
        <taxon>Basidiomycota</taxon>
        <taxon>Agaricomycotina</taxon>
        <taxon>Agaricomycetes</taxon>
        <taxon>Agaricomycetidae</taxon>
        <taxon>Atheliales</taxon>
        <taxon>Atheliaceae</taxon>
        <taxon>Athelia</taxon>
    </lineage>
</organism>
<proteinExistence type="predicted"/>
<gene>
    <name evidence="8" type="ORF">FIBSPDRAFT_912505</name>
</gene>
<dbReference type="GO" id="GO:0004386">
    <property type="term" value="F:helicase activity"/>
    <property type="evidence" value="ECO:0007669"/>
    <property type="project" value="UniProtKB-KW"/>
</dbReference>
<dbReference type="PROSITE" id="PS51194">
    <property type="entry name" value="HELICASE_CTER"/>
    <property type="match status" value="1"/>
</dbReference>
<dbReference type="GO" id="GO:0005524">
    <property type="term" value="F:ATP binding"/>
    <property type="evidence" value="ECO:0007669"/>
    <property type="project" value="UniProtKB-KW"/>
</dbReference>
<feature type="domain" description="Helicase ATP-binding" evidence="6">
    <location>
        <begin position="764"/>
        <end position="932"/>
    </location>
</feature>
<evidence type="ECO:0000256" key="4">
    <source>
        <dbReference type="ARBA" id="ARBA00022840"/>
    </source>
</evidence>
<dbReference type="Pfam" id="PF00270">
    <property type="entry name" value="DEAD"/>
    <property type="match status" value="1"/>
</dbReference>
<dbReference type="PROSITE" id="PS51192">
    <property type="entry name" value="HELICASE_ATP_BIND_1"/>
    <property type="match status" value="1"/>
</dbReference>
<dbReference type="Gene3D" id="3.40.50.300">
    <property type="entry name" value="P-loop containing nucleotide triphosphate hydrolases"/>
    <property type="match status" value="2"/>
</dbReference>
<name>A0A166E7U6_9AGAM</name>
<dbReference type="InterPro" id="IPR001650">
    <property type="entry name" value="Helicase_C-like"/>
</dbReference>
<dbReference type="CDD" id="cd18025">
    <property type="entry name" value="DEXHc_DDX60"/>
    <property type="match status" value="1"/>
</dbReference>
<dbReference type="STRING" id="436010.A0A166E7U6"/>
<feature type="region of interest" description="Disordered" evidence="5">
    <location>
        <begin position="1"/>
        <end position="20"/>
    </location>
</feature>
<feature type="domain" description="Helicase C-terminal" evidence="7">
    <location>
        <begin position="1207"/>
        <end position="1357"/>
    </location>
</feature>
<dbReference type="InterPro" id="IPR052431">
    <property type="entry name" value="SKI2_subfamily_helicases"/>
</dbReference>
<evidence type="ECO:0000259" key="7">
    <source>
        <dbReference type="PROSITE" id="PS51194"/>
    </source>
</evidence>
<evidence type="ECO:0000256" key="2">
    <source>
        <dbReference type="ARBA" id="ARBA00022801"/>
    </source>
</evidence>
<keyword evidence="3" id="KW-0347">Helicase</keyword>
<dbReference type="InterPro" id="IPR011545">
    <property type="entry name" value="DEAD/DEAH_box_helicase_dom"/>
</dbReference>
<dbReference type="PANTHER" id="PTHR44533">
    <property type="entry name" value="DEAD/H RNA HELICASE, PUTATIVE-RELATED"/>
    <property type="match status" value="1"/>
</dbReference>
<dbReference type="SMART" id="SM00487">
    <property type="entry name" value="DEXDc"/>
    <property type="match status" value="1"/>
</dbReference>
<keyword evidence="1" id="KW-0547">Nucleotide-binding</keyword>
<dbReference type="GO" id="GO:0005737">
    <property type="term" value="C:cytoplasm"/>
    <property type="evidence" value="ECO:0007669"/>
    <property type="project" value="TreeGrafter"/>
</dbReference>
<dbReference type="PANTHER" id="PTHR44533:SF4">
    <property type="entry name" value="DEAD_H RNA HELICASE, PUTATIVE-RELATED"/>
    <property type="match status" value="1"/>
</dbReference>
<dbReference type="InterPro" id="IPR014001">
    <property type="entry name" value="Helicase_ATP-bd"/>
</dbReference>
<reference evidence="8 9" key="1">
    <citation type="journal article" date="2016" name="Mol. Biol. Evol.">
        <title>Comparative Genomics of Early-Diverging Mushroom-Forming Fungi Provides Insights into the Origins of Lignocellulose Decay Capabilities.</title>
        <authorList>
            <person name="Nagy L.G."/>
            <person name="Riley R."/>
            <person name="Tritt A."/>
            <person name="Adam C."/>
            <person name="Daum C."/>
            <person name="Floudas D."/>
            <person name="Sun H."/>
            <person name="Yadav J.S."/>
            <person name="Pangilinan J."/>
            <person name="Larsson K.H."/>
            <person name="Matsuura K."/>
            <person name="Barry K."/>
            <person name="Labutti K."/>
            <person name="Kuo R."/>
            <person name="Ohm R.A."/>
            <person name="Bhattacharya S.S."/>
            <person name="Shirouzu T."/>
            <person name="Yoshinaga Y."/>
            <person name="Martin F.M."/>
            <person name="Grigoriev I.V."/>
            <person name="Hibbett D.S."/>
        </authorList>
    </citation>
    <scope>NUCLEOTIDE SEQUENCE [LARGE SCALE GENOMIC DNA]</scope>
    <source>
        <strain evidence="8 9">CBS 109695</strain>
    </source>
</reference>
<dbReference type="FunFam" id="3.40.50.300:FF:001039">
    <property type="entry name" value="ATP-dependent RNA helicase DDX60"/>
    <property type="match status" value="1"/>
</dbReference>
<evidence type="ECO:0000259" key="6">
    <source>
        <dbReference type="PROSITE" id="PS51192"/>
    </source>
</evidence>
<evidence type="ECO:0000256" key="1">
    <source>
        <dbReference type="ARBA" id="ARBA00022741"/>
    </source>
</evidence>
<protein>
    <submittedName>
        <fullName evidence="8">P-loop containing nucleoside triphosphate hydrolase protein</fullName>
    </submittedName>
</protein>
<dbReference type="Pfam" id="PF00271">
    <property type="entry name" value="Helicase_C"/>
    <property type="match status" value="1"/>
</dbReference>
<dbReference type="GO" id="GO:0016787">
    <property type="term" value="F:hydrolase activity"/>
    <property type="evidence" value="ECO:0007669"/>
    <property type="project" value="UniProtKB-KW"/>
</dbReference>
<keyword evidence="2 8" id="KW-0378">Hydrolase</keyword>
<accession>A0A166E7U6</accession>
<dbReference type="InterPro" id="IPR059032">
    <property type="entry name" value="WHD_DDX60"/>
</dbReference>
<keyword evidence="4" id="KW-0067">ATP-binding</keyword>